<dbReference type="GO" id="GO:1990904">
    <property type="term" value="C:ribonucleoprotein complex"/>
    <property type="evidence" value="ECO:0007669"/>
    <property type="project" value="UniProtKB-KW"/>
</dbReference>
<accession>B2A4G4</accession>
<dbReference type="Proteomes" id="UP000001683">
    <property type="component" value="Chromosome"/>
</dbReference>
<evidence type="ECO:0008006" key="5">
    <source>
        <dbReference type="Google" id="ProtNLM"/>
    </source>
</evidence>
<dbReference type="EMBL" id="CP001034">
    <property type="protein sequence ID" value="ACB83816.1"/>
    <property type="molecule type" value="Genomic_DNA"/>
</dbReference>
<evidence type="ECO:0000313" key="4">
    <source>
        <dbReference type="Proteomes" id="UP000001683"/>
    </source>
</evidence>
<name>B2A4G4_NATTJ</name>
<dbReference type="SUPFAM" id="SSF50104">
    <property type="entry name" value="Translation proteins SH3-like domain"/>
    <property type="match status" value="1"/>
</dbReference>
<dbReference type="STRING" id="457570.Nther_0217"/>
<keyword evidence="1" id="KW-0689">Ribosomal protein</keyword>
<dbReference type="InterPro" id="IPR041985">
    <property type="entry name" value="Ribosomal_eL14_KOW"/>
</dbReference>
<dbReference type="GO" id="GO:0005840">
    <property type="term" value="C:ribosome"/>
    <property type="evidence" value="ECO:0007669"/>
    <property type="project" value="UniProtKB-KW"/>
</dbReference>
<dbReference type="eggNOG" id="COG2163">
    <property type="taxonomic scope" value="Bacteria"/>
</dbReference>
<reference evidence="3 4" key="2">
    <citation type="journal article" date="2011" name="J. Bacteriol.">
        <title>Complete genome sequence of the anaerobic, halophilic alkalithermophile Natranaerobius thermophilus JW/NM-WN-LF.</title>
        <authorList>
            <person name="Zhao B."/>
            <person name="Mesbah N.M."/>
            <person name="Dalin E."/>
            <person name="Goodwin L."/>
            <person name="Nolan M."/>
            <person name="Pitluck S."/>
            <person name="Chertkov O."/>
            <person name="Brettin T.S."/>
            <person name="Han J."/>
            <person name="Larimer F.W."/>
            <person name="Land M.L."/>
            <person name="Hauser L."/>
            <person name="Kyrpides N."/>
            <person name="Wiegel J."/>
        </authorList>
    </citation>
    <scope>NUCLEOTIDE SEQUENCE [LARGE SCALE GENOMIC DNA]</scope>
    <source>
        <strain evidence="4">ATCC BAA-1301 / DSM 18059 / JW/NM-WN-LF</strain>
    </source>
</reference>
<dbReference type="KEGG" id="nth:Nther_0217"/>
<protein>
    <recommendedName>
        <fullName evidence="5">LSU ribosomal protein L14E</fullName>
    </recommendedName>
</protein>
<dbReference type="AlphaFoldDB" id="B2A4G4"/>
<dbReference type="InterPro" id="IPR008991">
    <property type="entry name" value="Translation_prot_SH3-like_sf"/>
</dbReference>
<evidence type="ECO:0000313" key="3">
    <source>
        <dbReference type="EMBL" id="ACB83816.1"/>
    </source>
</evidence>
<dbReference type="CDD" id="cd06088">
    <property type="entry name" value="KOW_RPL14"/>
    <property type="match status" value="1"/>
</dbReference>
<sequence>MQKLQVGQLVCSNQGRDAGRLYIVVEILDEEFVRVSDGQKKPLSRSKKKNIKHLQKYNKFISKDLIAKLTNKKASDRELRFEVEDFKSQIEAE</sequence>
<keyword evidence="4" id="KW-1185">Reference proteome</keyword>
<gene>
    <name evidence="3" type="ordered locus">Nther_0217</name>
</gene>
<dbReference type="InterPro" id="IPR014722">
    <property type="entry name" value="Rib_uL2_dom2"/>
</dbReference>
<organism evidence="3 4">
    <name type="scientific">Natranaerobius thermophilus (strain ATCC BAA-1301 / DSM 18059 / JW/NM-WN-LF)</name>
    <dbReference type="NCBI Taxonomy" id="457570"/>
    <lineage>
        <taxon>Bacteria</taxon>
        <taxon>Bacillati</taxon>
        <taxon>Bacillota</taxon>
        <taxon>Clostridia</taxon>
        <taxon>Natranaerobiales</taxon>
        <taxon>Natranaerobiaceae</taxon>
        <taxon>Natranaerobius</taxon>
    </lineage>
</organism>
<dbReference type="InParanoid" id="B2A4G4"/>
<evidence type="ECO:0000256" key="1">
    <source>
        <dbReference type="ARBA" id="ARBA00022980"/>
    </source>
</evidence>
<reference evidence="3 4" key="1">
    <citation type="submission" date="2008-04" db="EMBL/GenBank/DDBJ databases">
        <title>Complete sequence of chromosome of Natranaerobius thermophilus JW/NM-WN-LF.</title>
        <authorList>
            <consortium name="US DOE Joint Genome Institute"/>
            <person name="Copeland A."/>
            <person name="Lucas S."/>
            <person name="Lapidus A."/>
            <person name="Glavina del Rio T."/>
            <person name="Dalin E."/>
            <person name="Tice H."/>
            <person name="Bruce D."/>
            <person name="Goodwin L."/>
            <person name="Pitluck S."/>
            <person name="Chertkov O."/>
            <person name="Brettin T."/>
            <person name="Detter J.C."/>
            <person name="Han C."/>
            <person name="Kuske C.R."/>
            <person name="Schmutz J."/>
            <person name="Larimer F."/>
            <person name="Land M."/>
            <person name="Hauser L."/>
            <person name="Kyrpides N."/>
            <person name="Lykidis A."/>
            <person name="Mesbah N.M."/>
            <person name="Wiegel J."/>
        </authorList>
    </citation>
    <scope>NUCLEOTIDE SEQUENCE [LARGE SCALE GENOMIC DNA]</scope>
    <source>
        <strain evidence="4">ATCC BAA-1301 / DSM 18059 / JW/NM-WN-LF</strain>
    </source>
</reference>
<dbReference type="HOGENOM" id="CLU_168121_0_0_9"/>
<dbReference type="RefSeq" id="WP_012446705.1">
    <property type="nucleotide sequence ID" value="NC_010718.1"/>
</dbReference>
<dbReference type="Gene3D" id="2.30.30.30">
    <property type="match status" value="1"/>
</dbReference>
<keyword evidence="2" id="KW-0687">Ribonucleoprotein</keyword>
<proteinExistence type="predicted"/>
<evidence type="ECO:0000256" key="2">
    <source>
        <dbReference type="ARBA" id="ARBA00023274"/>
    </source>
</evidence>
<dbReference type="OrthoDB" id="1683515at2"/>